<keyword evidence="7" id="KW-1185">Reference proteome</keyword>
<feature type="compositionally biased region" description="Polar residues" evidence="4">
    <location>
        <begin position="1"/>
        <end position="15"/>
    </location>
</feature>
<keyword evidence="3" id="KW-0067">ATP-binding</keyword>
<dbReference type="RefSeq" id="XP_022491238.1">
    <property type="nucleotide sequence ID" value="XM_022629500.1"/>
</dbReference>
<comment type="similarity">
    <text evidence="1">Belongs to the protein kinase superfamily. STE Ser/Thr protein kinase family. STE20 subfamily.</text>
</comment>
<reference evidence="6 7" key="1">
    <citation type="journal article" date="2016" name="Sci. Rep.">
        <title>Penicillium arizonense, a new, genome sequenced fungal species, reveals a high chemical diversity in secreted metabolites.</title>
        <authorList>
            <person name="Grijseels S."/>
            <person name="Nielsen J.C."/>
            <person name="Randelovic M."/>
            <person name="Nielsen J."/>
            <person name="Nielsen K.F."/>
            <person name="Workman M."/>
            <person name="Frisvad J.C."/>
        </authorList>
    </citation>
    <scope>NUCLEOTIDE SEQUENCE [LARGE SCALE GENOMIC DNA]</scope>
    <source>
        <strain evidence="6 7">CBS 141311</strain>
    </source>
</reference>
<dbReference type="PANTHER" id="PTHR45832">
    <property type="entry name" value="SERINE/THREONINE-PROTEIN KINASE SAMKA-RELATED-RELATED"/>
    <property type="match status" value="1"/>
</dbReference>
<dbReference type="Gene3D" id="1.10.510.10">
    <property type="entry name" value="Transferase(Phosphotransferase) domain 1"/>
    <property type="match status" value="1"/>
</dbReference>
<dbReference type="GeneID" id="34574234"/>
<dbReference type="InterPro" id="IPR051931">
    <property type="entry name" value="PAK3-like"/>
</dbReference>
<dbReference type="STRING" id="1835702.A0A1F5LS89"/>
<protein>
    <recommendedName>
        <fullName evidence="5">Protein kinase domain-containing protein</fullName>
    </recommendedName>
</protein>
<dbReference type="Pfam" id="PF00069">
    <property type="entry name" value="Pkinase"/>
    <property type="match status" value="1"/>
</dbReference>
<accession>A0A1F5LS89</accession>
<evidence type="ECO:0000256" key="2">
    <source>
        <dbReference type="ARBA" id="ARBA00022741"/>
    </source>
</evidence>
<feature type="compositionally biased region" description="Basic and acidic residues" evidence="4">
    <location>
        <begin position="22"/>
        <end position="31"/>
    </location>
</feature>
<dbReference type="InterPro" id="IPR000719">
    <property type="entry name" value="Prot_kinase_dom"/>
</dbReference>
<dbReference type="GO" id="GO:0005524">
    <property type="term" value="F:ATP binding"/>
    <property type="evidence" value="ECO:0007669"/>
    <property type="project" value="UniProtKB-KW"/>
</dbReference>
<evidence type="ECO:0000313" key="6">
    <source>
        <dbReference type="EMBL" id="OGE55809.1"/>
    </source>
</evidence>
<evidence type="ECO:0000256" key="3">
    <source>
        <dbReference type="ARBA" id="ARBA00022840"/>
    </source>
</evidence>
<dbReference type="PROSITE" id="PS50011">
    <property type="entry name" value="PROTEIN_KINASE_DOM"/>
    <property type="match status" value="1"/>
</dbReference>
<evidence type="ECO:0000313" key="7">
    <source>
        <dbReference type="Proteomes" id="UP000177622"/>
    </source>
</evidence>
<dbReference type="OrthoDB" id="4062651at2759"/>
<evidence type="ECO:0000259" key="5">
    <source>
        <dbReference type="PROSITE" id="PS50011"/>
    </source>
</evidence>
<dbReference type="SMART" id="SM00220">
    <property type="entry name" value="S_TKc"/>
    <property type="match status" value="1"/>
</dbReference>
<organism evidence="6 7">
    <name type="scientific">Penicillium arizonense</name>
    <dbReference type="NCBI Taxonomy" id="1835702"/>
    <lineage>
        <taxon>Eukaryota</taxon>
        <taxon>Fungi</taxon>
        <taxon>Dikarya</taxon>
        <taxon>Ascomycota</taxon>
        <taxon>Pezizomycotina</taxon>
        <taxon>Eurotiomycetes</taxon>
        <taxon>Eurotiomycetidae</taxon>
        <taxon>Eurotiales</taxon>
        <taxon>Aspergillaceae</taxon>
        <taxon>Penicillium</taxon>
    </lineage>
</organism>
<dbReference type="EMBL" id="LXJU01000004">
    <property type="protein sequence ID" value="OGE55809.1"/>
    <property type="molecule type" value="Genomic_DNA"/>
</dbReference>
<name>A0A1F5LS89_PENAI</name>
<dbReference type="SUPFAM" id="SSF56112">
    <property type="entry name" value="Protein kinase-like (PK-like)"/>
    <property type="match status" value="1"/>
</dbReference>
<comment type="caution">
    <text evidence="6">The sequence shown here is derived from an EMBL/GenBank/DDBJ whole genome shotgun (WGS) entry which is preliminary data.</text>
</comment>
<dbReference type="PANTHER" id="PTHR45832:SF22">
    <property type="entry name" value="SERINE_THREONINE-PROTEIN KINASE SAMKA-RELATED"/>
    <property type="match status" value="1"/>
</dbReference>
<dbReference type="InterPro" id="IPR011009">
    <property type="entry name" value="Kinase-like_dom_sf"/>
</dbReference>
<keyword evidence="2" id="KW-0547">Nucleotide-binding</keyword>
<evidence type="ECO:0000256" key="4">
    <source>
        <dbReference type="SAM" id="MobiDB-lite"/>
    </source>
</evidence>
<feature type="domain" description="Protein kinase" evidence="5">
    <location>
        <begin position="55"/>
        <end position="273"/>
    </location>
</feature>
<proteinExistence type="inferred from homology"/>
<feature type="region of interest" description="Disordered" evidence="4">
    <location>
        <begin position="1"/>
        <end position="42"/>
    </location>
</feature>
<dbReference type="Proteomes" id="UP000177622">
    <property type="component" value="Unassembled WGS sequence"/>
</dbReference>
<sequence>MSAQEGTNPKASHNRVSVFPRSDARLKRPLAEPESTVQGTKQGALKLQKQRQGAFTALSKTACNPWGRYRKSFKINQAGRGWVVHANNNTFSEAIIKEVKTTKSELSRVITSPHKNFVELQEAIYYEGAIFLVYEIMDVSLGQIFSSPLGRLQLFEVAAFSREILAGLEHIHKRLKITHGDISSSSILLSVTGAVKIGNLGTSMLQNNDIRDSQSDIESVGNIIIECLEPSTFLRKVGSLVSDWGSNAMNFVESTRTQPASQLLKVSFPSSVS</sequence>
<gene>
    <name evidence="6" type="ORF">PENARI_c004G12219</name>
</gene>
<dbReference type="GO" id="GO:0004672">
    <property type="term" value="F:protein kinase activity"/>
    <property type="evidence" value="ECO:0007669"/>
    <property type="project" value="InterPro"/>
</dbReference>
<evidence type="ECO:0000256" key="1">
    <source>
        <dbReference type="ARBA" id="ARBA00008874"/>
    </source>
</evidence>
<dbReference type="AlphaFoldDB" id="A0A1F5LS89"/>